<dbReference type="PANTHER" id="PTHR13205">
    <property type="entry name" value="TRANSMEMBRANE PROTEIN 15-RELATED"/>
    <property type="match status" value="1"/>
</dbReference>
<dbReference type="AlphaFoldDB" id="A0A9N9FT29"/>
<keyword evidence="4" id="KW-0808">Transferase</keyword>
<proteinExistence type="inferred from homology"/>
<evidence type="ECO:0000256" key="6">
    <source>
        <dbReference type="ARBA" id="ARBA00022777"/>
    </source>
</evidence>
<organism evidence="11 12">
    <name type="scientific">Dentiscutata erythropus</name>
    <dbReference type="NCBI Taxonomy" id="1348616"/>
    <lineage>
        <taxon>Eukaryota</taxon>
        <taxon>Fungi</taxon>
        <taxon>Fungi incertae sedis</taxon>
        <taxon>Mucoromycota</taxon>
        <taxon>Glomeromycotina</taxon>
        <taxon>Glomeromycetes</taxon>
        <taxon>Diversisporales</taxon>
        <taxon>Gigasporaceae</taxon>
        <taxon>Dentiscutata</taxon>
    </lineage>
</organism>
<protein>
    <recommendedName>
        <fullName evidence="3">dolichol kinase</fullName>
        <ecNumber evidence="3">2.7.1.108</ecNumber>
    </recommendedName>
</protein>
<feature type="transmembrane region" description="Helical" evidence="10">
    <location>
        <begin position="473"/>
        <end position="490"/>
    </location>
</feature>
<dbReference type="OrthoDB" id="377083at2759"/>
<dbReference type="GO" id="GO:0005789">
    <property type="term" value="C:endoplasmic reticulum membrane"/>
    <property type="evidence" value="ECO:0007669"/>
    <property type="project" value="UniProtKB-SubCell"/>
</dbReference>
<feature type="transmembrane region" description="Helical" evidence="10">
    <location>
        <begin position="330"/>
        <end position="353"/>
    </location>
</feature>
<evidence type="ECO:0000256" key="2">
    <source>
        <dbReference type="ARBA" id="ARBA00010794"/>
    </source>
</evidence>
<evidence type="ECO:0000256" key="9">
    <source>
        <dbReference type="ARBA" id="ARBA00023136"/>
    </source>
</evidence>
<feature type="transmembrane region" description="Helical" evidence="10">
    <location>
        <begin position="179"/>
        <end position="203"/>
    </location>
</feature>
<keyword evidence="6" id="KW-0418">Kinase</keyword>
<sequence length="512" mass="57627">MVFDLNPGLSSSTNRHCNFLVERKKNIFSFSPTGSSTSEEEIDPSVEIPPQKMDFGNKKINFFPSPIPITASVFERGVIFAISLYASIRLVRIMAANEVGRMESLDLILLAIWTWCVYSFDLPFSNKDEKLSHMIWGTDEKCYRNDVDDGAFYGTLLIPTVAAAKLVDIHRSTNVNDDINIEFFEANFELCIAMGCGILIHMFMSKHVNLPNMSVIWAMSIVTILSIILIISMAKLGLLPLFETVVAQAITLLAVELWVITVKKFRLVKIPSLNHHFPSDITIFQIALILGMFLIGIILSPLLVHSRNLAQRPAWKSKRKRVFQNNGRKWTSFALLVGTSLIVAFIGHCIQLFLSENPYIWLPEFMHLAFSVALSAFIFLEYLRYFAVYPLGKNIHIFLSEFLDNRDSGPCILSHLYLLVGCAACIWMQGTSILANISGILTLGLGDAMASIIGKRYGRRRWPGTSKTIEGSIAFIIFHLLGAFAVTRLWPRNNLLPGIEEWLYYTLAVSIT</sequence>
<comment type="similarity">
    <text evidence="2">Belongs to the polyprenol kinase family.</text>
</comment>
<keyword evidence="8 10" id="KW-1133">Transmembrane helix</keyword>
<dbReference type="EMBL" id="CAJVPY010002360">
    <property type="protein sequence ID" value="CAG8558088.1"/>
    <property type="molecule type" value="Genomic_DNA"/>
</dbReference>
<evidence type="ECO:0000256" key="7">
    <source>
        <dbReference type="ARBA" id="ARBA00022824"/>
    </source>
</evidence>
<dbReference type="PANTHER" id="PTHR13205:SF15">
    <property type="entry name" value="DOLICHOL KINASE"/>
    <property type="match status" value="1"/>
</dbReference>
<feature type="transmembrane region" description="Helical" evidence="10">
    <location>
        <begin position="241"/>
        <end position="261"/>
    </location>
</feature>
<dbReference type="Proteomes" id="UP000789405">
    <property type="component" value="Unassembled WGS sequence"/>
</dbReference>
<keyword evidence="5 10" id="KW-0812">Transmembrane</keyword>
<dbReference type="EC" id="2.7.1.108" evidence="3"/>
<feature type="non-terminal residue" evidence="11">
    <location>
        <position position="512"/>
    </location>
</feature>
<reference evidence="11" key="1">
    <citation type="submission" date="2021-06" db="EMBL/GenBank/DDBJ databases">
        <authorList>
            <person name="Kallberg Y."/>
            <person name="Tangrot J."/>
            <person name="Rosling A."/>
        </authorList>
    </citation>
    <scope>NUCLEOTIDE SEQUENCE</scope>
    <source>
        <strain evidence="11">MA453B</strain>
    </source>
</reference>
<evidence type="ECO:0000256" key="8">
    <source>
        <dbReference type="ARBA" id="ARBA00022989"/>
    </source>
</evidence>
<feature type="transmembrane region" description="Helical" evidence="10">
    <location>
        <begin position="215"/>
        <end position="234"/>
    </location>
</feature>
<dbReference type="GO" id="GO:0004168">
    <property type="term" value="F:dolichol kinase activity"/>
    <property type="evidence" value="ECO:0007669"/>
    <property type="project" value="UniProtKB-EC"/>
</dbReference>
<feature type="transmembrane region" description="Helical" evidence="10">
    <location>
        <begin position="365"/>
        <end position="387"/>
    </location>
</feature>
<evidence type="ECO:0000256" key="3">
    <source>
        <dbReference type="ARBA" id="ARBA00012132"/>
    </source>
</evidence>
<feature type="transmembrane region" description="Helical" evidence="10">
    <location>
        <begin position="67"/>
        <end position="86"/>
    </location>
</feature>
<evidence type="ECO:0000256" key="10">
    <source>
        <dbReference type="SAM" id="Phobius"/>
    </source>
</evidence>
<evidence type="ECO:0000256" key="4">
    <source>
        <dbReference type="ARBA" id="ARBA00022679"/>
    </source>
</evidence>
<keyword evidence="7" id="KW-0256">Endoplasmic reticulum</keyword>
<comment type="caution">
    <text evidence="11">The sequence shown here is derived from an EMBL/GenBank/DDBJ whole genome shotgun (WGS) entry which is preliminary data.</text>
</comment>
<evidence type="ECO:0000313" key="11">
    <source>
        <dbReference type="EMBL" id="CAG8558088.1"/>
    </source>
</evidence>
<name>A0A9N9FT29_9GLOM</name>
<keyword evidence="12" id="KW-1185">Reference proteome</keyword>
<feature type="transmembrane region" description="Helical" evidence="10">
    <location>
        <begin position="433"/>
        <end position="453"/>
    </location>
</feature>
<keyword evidence="9 10" id="KW-0472">Membrane</keyword>
<evidence type="ECO:0000256" key="1">
    <source>
        <dbReference type="ARBA" id="ARBA00004477"/>
    </source>
</evidence>
<feature type="transmembrane region" description="Helical" evidence="10">
    <location>
        <begin position="281"/>
        <end position="309"/>
    </location>
</feature>
<dbReference type="GO" id="GO:0043048">
    <property type="term" value="P:dolichyl monophosphate biosynthetic process"/>
    <property type="evidence" value="ECO:0007669"/>
    <property type="project" value="TreeGrafter"/>
</dbReference>
<evidence type="ECO:0000256" key="5">
    <source>
        <dbReference type="ARBA" id="ARBA00022692"/>
    </source>
</evidence>
<accession>A0A9N9FT29</accession>
<gene>
    <name evidence="11" type="ORF">DERYTH_LOCUS5600</name>
</gene>
<dbReference type="InterPro" id="IPR032974">
    <property type="entry name" value="Polypren_kinase"/>
</dbReference>
<comment type="subcellular location">
    <subcellularLocation>
        <location evidence="1">Endoplasmic reticulum membrane</location>
        <topology evidence="1">Multi-pass membrane protein</topology>
    </subcellularLocation>
</comment>
<evidence type="ECO:0000313" key="12">
    <source>
        <dbReference type="Proteomes" id="UP000789405"/>
    </source>
</evidence>